<reference evidence="4 5" key="1">
    <citation type="journal article" date="2014" name="Genome Biol.">
        <title>Transcriptome and methylome profiling reveals relics of genome dominance in the mesopolyploid Brassica oleracea.</title>
        <authorList>
            <person name="Parkin I.A."/>
            <person name="Koh C."/>
            <person name="Tang H."/>
            <person name="Robinson S.J."/>
            <person name="Kagale S."/>
            <person name="Clarke W.E."/>
            <person name="Town C.D."/>
            <person name="Nixon J."/>
            <person name="Krishnakumar V."/>
            <person name="Bidwell S.L."/>
            <person name="Denoeud F."/>
            <person name="Belcram H."/>
            <person name="Links M.G."/>
            <person name="Just J."/>
            <person name="Clarke C."/>
            <person name="Bender T."/>
            <person name="Huebert T."/>
            <person name="Mason A.S."/>
            <person name="Pires J.C."/>
            <person name="Barker G."/>
            <person name="Moore J."/>
            <person name="Walley P.G."/>
            <person name="Manoli S."/>
            <person name="Batley J."/>
            <person name="Edwards D."/>
            <person name="Nelson M.N."/>
            <person name="Wang X."/>
            <person name="Paterson A.H."/>
            <person name="King G."/>
            <person name="Bancroft I."/>
            <person name="Chalhoub B."/>
            <person name="Sharpe A.G."/>
        </authorList>
    </citation>
    <scope>NUCLEOTIDE SEQUENCE</scope>
    <source>
        <strain evidence="4 5">cv. TO1000</strain>
    </source>
</reference>
<keyword evidence="5" id="KW-1185">Reference proteome</keyword>
<dbReference type="EnsemblPlants" id="Bo4g154720.1">
    <property type="protein sequence ID" value="Bo4g154720.1"/>
    <property type="gene ID" value="Bo4g154720"/>
</dbReference>
<dbReference type="Proteomes" id="UP000032141">
    <property type="component" value="Chromosome C4"/>
</dbReference>
<dbReference type="Gramene" id="Bo4g154720.1">
    <property type="protein sequence ID" value="Bo4g154720.1"/>
    <property type="gene ID" value="Bo4g154720"/>
</dbReference>
<dbReference type="OrthoDB" id="696276at2759"/>
<feature type="region of interest" description="Disordered" evidence="3">
    <location>
        <begin position="36"/>
        <end position="95"/>
    </location>
</feature>
<dbReference type="AlphaFoldDB" id="A0A0D3C1T4"/>
<dbReference type="GO" id="GO:0005634">
    <property type="term" value="C:nucleus"/>
    <property type="evidence" value="ECO:0007669"/>
    <property type="project" value="UniProtKB-SubCell"/>
</dbReference>
<evidence type="ECO:0000313" key="5">
    <source>
        <dbReference type="Proteomes" id="UP000032141"/>
    </source>
</evidence>
<feature type="region of interest" description="Disordered" evidence="3">
    <location>
        <begin position="238"/>
        <end position="259"/>
    </location>
</feature>
<dbReference type="OMA" id="WQNPNSV"/>
<dbReference type="GeneID" id="106337501"/>
<dbReference type="PANTHER" id="PTHR33172">
    <property type="entry name" value="OS08G0516900 PROTEIN"/>
    <property type="match status" value="1"/>
</dbReference>
<dbReference type="GO" id="GO:0006950">
    <property type="term" value="P:response to stress"/>
    <property type="evidence" value="ECO:0007669"/>
    <property type="project" value="UniProtKB-ARBA"/>
</dbReference>
<organism evidence="4 5">
    <name type="scientific">Brassica oleracea var. oleracea</name>
    <dbReference type="NCBI Taxonomy" id="109376"/>
    <lineage>
        <taxon>Eukaryota</taxon>
        <taxon>Viridiplantae</taxon>
        <taxon>Streptophyta</taxon>
        <taxon>Embryophyta</taxon>
        <taxon>Tracheophyta</taxon>
        <taxon>Spermatophyta</taxon>
        <taxon>Magnoliopsida</taxon>
        <taxon>eudicotyledons</taxon>
        <taxon>Gunneridae</taxon>
        <taxon>Pentapetalae</taxon>
        <taxon>rosids</taxon>
        <taxon>malvids</taxon>
        <taxon>Brassicales</taxon>
        <taxon>Brassicaceae</taxon>
        <taxon>Brassiceae</taxon>
        <taxon>Brassica</taxon>
    </lineage>
</organism>
<evidence type="ECO:0000256" key="3">
    <source>
        <dbReference type="SAM" id="MobiDB-lite"/>
    </source>
</evidence>
<protein>
    <submittedName>
        <fullName evidence="4">Uncharacterized protein</fullName>
    </submittedName>
</protein>
<proteinExistence type="predicted"/>
<accession>A0A0D3C1T4</accession>
<dbReference type="InterPro" id="IPR051992">
    <property type="entry name" value="OxStress_Response_Reg"/>
</dbReference>
<dbReference type="PANTHER" id="PTHR33172:SF100">
    <property type="entry name" value="PROTEIN OXIDATIVE STRESS 3 LIKE 6"/>
    <property type="match status" value="1"/>
</dbReference>
<evidence type="ECO:0000256" key="1">
    <source>
        <dbReference type="ARBA" id="ARBA00004123"/>
    </source>
</evidence>
<dbReference type="eggNOG" id="KOG4210">
    <property type="taxonomic scope" value="Eukaryota"/>
</dbReference>
<sequence length="259" mass="28646">MEVMVGSPFGIGMAACVRDRTGVSAQDKTVPAAALFSADEPGRGGSPIGFASRIGLRMNRKSPEESSEDSSSSIGECSENEEEEEDDAVSFQRGGGGGTLVSFTSSLEDSLPIKRGLSNHYVGKSKSFGNLMEQTNINAKDLEKGENPFNKRRRLLIANKLRSRGRSMSVSNFYSWQNPNSVSLLAIQEHNEVNHHNDDDYKKNEDGDRTIKLLEKRNMLMKNKRDLMAQTQSCFCLSSLQEEEEDDDDDDDYEGGVDK</sequence>
<name>A0A0D3C1T4_BRAOL</name>
<dbReference type="RefSeq" id="XP_013632064.1">
    <property type="nucleotide sequence ID" value="XM_013776610.1"/>
</dbReference>
<keyword evidence="2" id="KW-0539">Nucleus</keyword>
<dbReference type="KEGG" id="boe:106337501"/>
<dbReference type="STRING" id="109376.A0A0D3C1T4"/>
<reference evidence="4" key="2">
    <citation type="submission" date="2015-03" db="UniProtKB">
        <authorList>
            <consortium name="EnsemblPlants"/>
        </authorList>
    </citation>
    <scope>IDENTIFICATION</scope>
</reference>
<evidence type="ECO:0000256" key="2">
    <source>
        <dbReference type="ARBA" id="ARBA00023242"/>
    </source>
</evidence>
<feature type="compositionally biased region" description="Acidic residues" evidence="3">
    <location>
        <begin position="241"/>
        <end position="259"/>
    </location>
</feature>
<comment type="subcellular location">
    <subcellularLocation>
        <location evidence="1">Nucleus</location>
    </subcellularLocation>
</comment>
<dbReference type="HOGENOM" id="CLU_066544_2_0_1"/>
<evidence type="ECO:0000313" key="4">
    <source>
        <dbReference type="EnsemblPlants" id="Bo4g154720.1"/>
    </source>
</evidence>
<feature type="compositionally biased region" description="Acidic residues" evidence="3">
    <location>
        <begin position="78"/>
        <end position="88"/>
    </location>
</feature>